<organism evidence="2 3">
    <name type="scientific">Reticulomyxa filosa</name>
    <dbReference type="NCBI Taxonomy" id="46433"/>
    <lineage>
        <taxon>Eukaryota</taxon>
        <taxon>Sar</taxon>
        <taxon>Rhizaria</taxon>
        <taxon>Retaria</taxon>
        <taxon>Foraminifera</taxon>
        <taxon>Monothalamids</taxon>
        <taxon>Reticulomyxidae</taxon>
        <taxon>Reticulomyxa</taxon>
    </lineage>
</organism>
<evidence type="ECO:0000259" key="1">
    <source>
        <dbReference type="Pfam" id="PF13302"/>
    </source>
</evidence>
<dbReference type="InterPro" id="IPR016181">
    <property type="entry name" value="Acyl_CoA_acyltransferase"/>
</dbReference>
<protein>
    <submittedName>
        <fullName evidence="2">Acetyltransferase</fullName>
    </submittedName>
</protein>
<evidence type="ECO:0000313" key="3">
    <source>
        <dbReference type="Proteomes" id="UP000023152"/>
    </source>
</evidence>
<reference evidence="2 3" key="1">
    <citation type="journal article" date="2013" name="Curr. Biol.">
        <title>The Genome of the Foraminiferan Reticulomyxa filosa.</title>
        <authorList>
            <person name="Glockner G."/>
            <person name="Hulsmann N."/>
            <person name="Schleicher M."/>
            <person name="Noegel A.A."/>
            <person name="Eichinger L."/>
            <person name="Gallinger C."/>
            <person name="Pawlowski J."/>
            <person name="Sierra R."/>
            <person name="Euteneuer U."/>
            <person name="Pillet L."/>
            <person name="Moustafa A."/>
            <person name="Platzer M."/>
            <person name="Groth M."/>
            <person name="Szafranski K."/>
            <person name="Schliwa M."/>
        </authorList>
    </citation>
    <scope>NUCLEOTIDE SEQUENCE [LARGE SCALE GENOMIC DNA]</scope>
</reference>
<name>X6P1U0_RETFI</name>
<feature type="non-terminal residue" evidence="2">
    <location>
        <position position="385"/>
    </location>
</feature>
<dbReference type="Gene3D" id="3.40.630.30">
    <property type="match status" value="1"/>
</dbReference>
<accession>X6P1U0</accession>
<dbReference type="OrthoDB" id="630895at2759"/>
<sequence>MTKLHKIDNWSSLLTVKGDKFVIRPYQDSDAEYLSKAANSAKVARYLRTSFPHPYTLENAKLFINHCQTNSYKKFQTITENSQENEKKTDDGSLDRLVLTIVSSDKGIVMGGIGVYRNLVDPYIAEVGYWINEEHWGKQIMTSALGLFIKHIIFSDQMGHVFGDIVRLESKICVENIASVRVCEKNGFLNEGKHRKAHKNNHNIQLCVTKLLKFDNISFLKTILYFFLSNFVQNIKNCNFDIFWINMSYKLRLTEQKKGFFFFFLLTVRDIALLPPATNSVCWLNRLSTLEKKKEMNCFGCYASLCKRKLLNGVQLPVSERMYRFEIYLFIYFNILNYDLFDNSSDKSRKKKEEKFYILASMKKKLGLKSSPHGFKKLHSVFTLI</sequence>
<dbReference type="InterPro" id="IPR000182">
    <property type="entry name" value="GNAT_dom"/>
</dbReference>
<proteinExistence type="predicted"/>
<gene>
    <name evidence="2" type="ORF">RFI_04915</name>
</gene>
<evidence type="ECO:0000313" key="2">
    <source>
        <dbReference type="EMBL" id="ETO32201.1"/>
    </source>
</evidence>
<dbReference type="Proteomes" id="UP000023152">
    <property type="component" value="Unassembled WGS sequence"/>
</dbReference>
<dbReference type="GO" id="GO:0016747">
    <property type="term" value="F:acyltransferase activity, transferring groups other than amino-acyl groups"/>
    <property type="evidence" value="ECO:0007669"/>
    <property type="project" value="InterPro"/>
</dbReference>
<feature type="domain" description="N-acetyltransferase" evidence="1">
    <location>
        <begin position="21"/>
        <end position="188"/>
    </location>
</feature>
<dbReference type="PANTHER" id="PTHR43328:SF1">
    <property type="entry name" value="N-ACETYLTRANSFERASE DOMAIN-CONTAINING PROTEIN"/>
    <property type="match status" value="1"/>
</dbReference>
<keyword evidence="3" id="KW-1185">Reference proteome</keyword>
<dbReference type="Pfam" id="PF13302">
    <property type="entry name" value="Acetyltransf_3"/>
    <property type="match status" value="1"/>
</dbReference>
<dbReference type="EMBL" id="ASPP01004399">
    <property type="protein sequence ID" value="ETO32201.1"/>
    <property type="molecule type" value="Genomic_DNA"/>
</dbReference>
<dbReference type="AlphaFoldDB" id="X6P1U0"/>
<dbReference type="SUPFAM" id="SSF55729">
    <property type="entry name" value="Acyl-CoA N-acyltransferases (Nat)"/>
    <property type="match status" value="1"/>
</dbReference>
<keyword evidence="2" id="KW-0808">Transferase</keyword>
<comment type="caution">
    <text evidence="2">The sequence shown here is derived from an EMBL/GenBank/DDBJ whole genome shotgun (WGS) entry which is preliminary data.</text>
</comment>
<dbReference type="PANTHER" id="PTHR43328">
    <property type="entry name" value="ACETYLTRANSFERASE-RELATED"/>
    <property type="match status" value="1"/>
</dbReference>